<accession>A0ABM9G6Z1</accession>
<dbReference type="EMBL" id="CALYLO010000007">
    <property type="protein sequence ID" value="CAH8247383.1"/>
    <property type="molecule type" value="Genomic_DNA"/>
</dbReference>
<keyword evidence="2" id="KW-1185">Reference proteome</keyword>
<comment type="caution">
    <text evidence="1">The sequence shown here is derived from an EMBL/GenBank/DDBJ whole genome shotgun (WGS) entry which is preliminary data.</text>
</comment>
<dbReference type="Proteomes" id="UP001154322">
    <property type="component" value="Unassembled WGS sequence"/>
</dbReference>
<evidence type="ECO:0000313" key="1">
    <source>
        <dbReference type="EMBL" id="CAH8247383.1"/>
    </source>
</evidence>
<name>A0ABM9G6Z1_9BACL</name>
<protein>
    <submittedName>
        <fullName evidence="1">Uncharacterized protein</fullName>
    </submittedName>
</protein>
<proteinExistence type="predicted"/>
<dbReference type="RefSeq" id="WP_213431364.1">
    <property type="nucleotide sequence ID" value="NZ_AP031286.1"/>
</dbReference>
<reference evidence="1" key="1">
    <citation type="submission" date="2022-06" db="EMBL/GenBank/DDBJ databases">
        <authorList>
            <person name="Dietemann V."/>
            <person name="Ory F."/>
            <person name="Dainat B."/>
            <person name="Oberhansli S."/>
        </authorList>
    </citation>
    <scope>NUCLEOTIDE SEQUENCE</scope>
    <source>
        <strain evidence="1">Ena-SAMPLE-TAB-26-04-2022-14:26:32:270-5432</strain>
    </source>
</reference>
<evidence type="ECO:0000313" key="2">
    <source>
        <dbReference type="Proteomes" id="UP001154322"/>
    </source>
</evidence>
<sequence>MNKRLTDEERSWLKSSIEKFLWVYGDGYVDESYRLEYLLESEQAAWKEVERLRKMYEREREIAESAQKNAEYWKEYGENELRTTYTLIFNLQKKENLLTHAIQSLESIRDHSTDKDSARAASEAVKLIKRIQEGNGNE</sequence>
<gene>
    <name evidence="1" type="ORF">WJ0W_004617</name>
</gene>
<organism evidence="1 2">
    <name type="scientific">Paenibacillus melissococcoides</name>
    <dbReference type="NCBI Taxonomy" id="2912268"/>
    <lineage>
        <taxon>Bacteria</taxon>
        <taxon>Bacillati</taxon>
        <taxon>Bacillota</taxon>
        <taxon>Bacilli</taxon>
        <taxon>Bacillales</taxon>
        <taxon>Paenibacillaceae</taxon>
        <taxon>Paenibacillus</taxon>
    </lineage>
</organism>